<evidence type="ECO:0000259" key="3">
    <source>
        <dbReference type="Pfam" id="PF07859"/>
    </source>
</evidence>
<proteinExistence type="predicted"/>
<dbReference type="PANTHER" id="PTHR48081">
    <property type="entry name" value="AB HYDROLASE SUPERFAMILY PROTEIN C4A8.06C"/>
    <property type="match status" value="1"/>
</dbReference>
<sequence length="133" mass="14906">MIVLTKCRIVMCPEFEEFLAKVDCLPNPQFSDAVAEFKLNPPPTPPTTDIEYPKLIPMRDGYQSELRIYVPIGRSSTPRGMFVLIHGGGFCLGKNFSLGYLARPIATLYNLTVVCPSYRLAPEHRFPAAPQDM</sequence>
<dbReference type="SUPFAM" id="SSF53474">
    <property type="entry name" value="alpha/beta-Hydrolases"/>
    <property type="match status" value="1"/>
</dbReference>
<comment type="pathway">
    <text evidence="1">Mycotoxin biosynthesis.</text>
</comment>
<reference evidence="4" key="1">
    <citation type="submission" date="2017-10" db="EMBL/GenBank/DDBJ databases">
        <authorList>
            <person name="Armitage A.D."/>
            <person name="Barbara D.J."/>
            <person name="Woodhall J.W."/>
            <person name="Sreenivasaprasad S."/>
            <person name="Lane C.R."/>
            <person name="Clarkson J.P."/>
            <person name="Harrison R.J."/>
        </authorList>
    </citation>
    <scope>NUCLEOTIDE SEQUENCE</scope>
    <source>
        <strain evidence="4">FERA 1164</strain>
    </source>
</reference>
<dbReference type="AlphaFoldDB" id="A0AB37W435"/>
<dbReference type="InterPro" id="IPR029058">
    <property type="entry name" value="AB_hydrolase_fold"/>
</dbReference>
<accession>A0AB37W435</accession>
<comment type="caution">
    <text evidence="4">The sequence shown here is derived from an EMBL/GenBank/DDBJ whole genome shotgun (WGS) entry which is preliminary data.</text>
</comment>
<evidence type="ECO:0000313" key="4">
    <source>
        <dbReference type="EMBL" id="RYN17939.1"/>
    </source>
</evidence>
<organism evidence="4 5">
    <name type="scientific">Alternaria tenuissima</name>
    <dbReference type="NCBI Taxonomy" id="119927"/>
    <lineage>
        <taxon>Eukaryota</taxon>
        <taxon>Fungi</taxon>
        <taxon>Dikarya</taxon>
        <taxon>Ascomycota</taxon>
        <taxon>Pezizomycotina</taxon>
        <taxon>Dothideomycetes</taxon>
        <taxon>Pleosporomycetidae</taxon>
        <taxon>Pleosporales</taxon>
        <taxon>Pleosporineae</taxon>
        <taxon>Pleosporaceae</taxon>
        <taxon>Alternaria</taxon>
        <taxon>Alternaria sect. Alternaria</taxon>
        <taxon>Alternaria alternata complex</taxon>
    </lineage>
</organism>
<dbReference type="Proteomes" id="UP000292340">
    <property type="component" value="Unassembled WGS sequence"/>
</dbReference>
<dbReference type="EMBL" id="PDXB01000054">
    <property type="protein sequence ID" value="RYN17939.1"/>
    <property type="molecule type" value="Genomic_DNA"/>
</dbReference>
<reference evidence="4" key="2">
    <citation type="journal article" date="2019" name="bioRxiv">
        <title>Genomics, evolutionary history and diagnostics of the Alternaria alternata species group including apple and Asian pear pathotypes.</title>
        <authorList>
            <person name="Armitage A.D."/>
            <person name="Cockerton H.M."/>
            <person name="Sreenivasaprasad S."/>
            <person name="Woodhall J.W."/>
            <person name="Lane C.R."/>
            <person name="Harrison R.J."/>
            <person name="Clarkson J.P."/>
        </authorList>
    </citation>
    <scope>NUCLEOTIDE SEQUENCE</scope>
    <source>
        <strain evidence="4">FERA 1164</strain>
    </source>
</reference>
<feature type="domain" description="Alpha/beta hydrolase fold-3" evidence="3">
    <location>
        <begin position="83"/>
        <end position="133"/>
    </location>
</feature>
<evidence type="ECO:0000256" key="1">
    <source>
        <dbReference type="ARBA" id="ARBA00004685"/>
    </source>
</evidence>
<keyword evidence="2" id="KW-0378">Hydrolase</keyword>
<dbReference type="InterPro" id="IPR050300">
    <property type="entry name" value="GDXG_lipolytic_enzyme"/>
</dbReference>
<gene>
    <name evidence="4" type="ORF">AA0115_g11547</name>
</gene>
<evidence type="ECO:0000256" key="2">
    <source>
        <dbReference type="ARBA" id="ARBA00022801"/>
    </source>
</evidence>
<dbReference type="Gene3D" id="3.40.50.1820">
    <property type="entry name" value="alpha/beta hydrolase"/>
    <property type="match status" value="1"/>
</dbReference>
<dbReference type="Pfam" id="PF07859">
    <property type="entry name" value="Abhydrolase_3"/>
    <property type="match status" value="1"/>
</dbReference>
<dbReference type="GO" id="GO:0016787">
    <property type="term" value="F:hydrolase activity"/>
    <property type="evidence" value="ECO:0007669"/>
    <property type="project" value="UniProtKB-KW"/>
</dbReference>
<protein>
    <recommendedName>
        <fullName evidence="3">Alpha/beta hydrolase fold-3 domain-containing protein</fullName>
    </recommendedName>
</protein>
<evidence type="ECO:0000313" key="5">
    <source>
        <dbReference type="Proteomes" id="UP000292340"/>
    </source>
</evidence>
<dbReference type="InterPro" id="IPR013094">
    <property type="entry name" value="AB_hydrolase_3"/>
</dbReference>
<name>A0AB37W435_9PLEO</name>